<dbReference type="GO" id="GO:0005886">
    <property type="term" value="C:plasma membrane"/>
    <property type="evidence" value="ECO:0007669"/>
    <property type="project" value="UniProtKB-SubCell"/>
</dbReference>
<keyword evidence="4" id="KW-1133">Transmembrane helix</keyword>
<dbReference type="InterPro" id="IPR024320">
    <property type="entry name" value="LPG_synthase_C"/>
</dbReference>
<organism evidence="7 8">
    <name type="scientific">Wallemia hederae</name>
    <dbReference type="NCBI Taxonomy" id="1540922"/>
    <lineage>
        <taxon>Eukaryota</taxon>
        <taxon>Fungi</taxon>
        <taxon>Dikarya</taxon>
        <taxon>Basidiomycota</taxon>
        <taxon>Wallemiomycotina</taxon>
        <taxon>Wallemiomycetes</taxon>
        <taxon>Wallemiales</taxon>
        <taxon>Wallemiaceae</taxon>
        <taxon>Wallemia</taxon>
    </lineage>
</organism>
<evidence type="ECO:0000313" key="8">
    <source>
        <dbReference type="Proteomes" id="UP000310189"/>
    </source>
</evidence>
<comment type="subcellular location">
    <subcellularLocation>
        <location evidence="1">Cell membrane</location>
        <topology evidence="1">Multi-pass membrane protein</topology>
    </subcellularLocation>
</comment>
<proteinExistence type="predicted"/>
<feature type="domain" description="Phosphatidylglycerol lysyltransferase C-terminal" evidence="6">
    <location>
        <begin position="65"/>
        <end position="325"/>
    </location>
</feature>
<evidence type="ECO:0000256" key="1">
    <source>
        <dbReference type="ARBA" id="ARBA00004651"/>
    </source>
</evidence>
<evidence type="ECO:0000256" key="2">
    <source>
        <dbReference type="ARBA" id="ARBA00022475"/>
    </source>
</evidence>
<keyword evidence="5" id="KW-0472">Membrane</keyword>
<dbReference type="OrthoDB" id="372395at2759"/>
<accession>A0A4T0FK70</accession>
<keyword evidence="8" id="KW-1185">Reference proteome</keyword>
<dbReference type="InterPro" id="IPR051211">
    <property type="entry name" value="PG_lysyltransferase"/>
</dbReference>
<dbReference type="PANTHER" id="PTHR34697:SF2">
    <property type="entry name" value="PHOSPHATIDYLGLYCEROL LYSYLTRANSFERASE"/>
    <property type="match status" value="1"/>
</dbReference>
<evidence type="ECO:0000259" key="6">
    <source>
        <dbReference type="Pfam" id="PF09924"/>
    </source>
</evidence>
<dbReference type="PANTHER" id="PTHR34697">
    <property type="entry name" value="PHOSPHATIDYLGLYCEROL LYSYLTRANSFERASE"/>
    <property type="match status" value="1"/>
</dbReference>
<dbReference type="GO" id="GO:0016755">
    <property type="term" value="F:aminoacyltransferase activity"/>
    <property type="evidence" value="ECO:0007669"/>
    <property type="project" value="TreeGrafter"/>
</dbReference>
<evidence type="ECO:0000313" key="7">
    <source>
        <dbReference type="EMBL" id="TIA87804.1"/>
    </source>
</evidence>
<protein>
    <recommendedName>
        <fullName evidence="6">Phosphatidylglycerol lysyltransferase C-terminal domain-containing protein</fullName>
    </recommendedName>
</protein>
<dbReference type="Pfam" id="PF09924">
    <property type="entry name" value="LPG_synthase_C"/>
    <property type="match status" value="1"/>
</dbReference>
<dbReference type="GO" id="GO:0055091">
    <property type="term" value="P:phospholipid homeostasis"/>
    <property type="evidence" value="ECO:0007669"/>
    <property type="project" value="TreeGrafter"/>
</dbReference>
<evidence type="ECO:0000256" key="3">
    <source>
        <dbReference type="ARBA" id="ARBA00022692"/>
    </source>
</evidence>
<comment type="caution">
    <text evidence="7">The sequence shown here is derived from an EMBL/GenBank/DDBJ whole genome shotgun (WGS) entry which is preliminary data.</text>
</comment>
<gene>
    <name evidence="7" type="ORF">E3P99_02936</name>
</gene>
<dbReference type="EMBL" id="SPNW01000047">
    <property type="protein sequence ID" value="TIA87804.1"/>
    <property type="molecule type" value="Genomic_DNA"/>
</dbReference>
<dbReference type="Proteomes" id="UP000310189">
    <property type="component" value="Unassembled WGS sequence"/>
</dbReference>
<sequence length="345" mass="38896">MRADITESIANSYNQPAGPSWLDKRYSIWQEFTKMNANGLESSSSEDDDDDGIAKEDVKEGIQGYTQYKNYAIAWGSPLCDKARWGTVARKFIHFCQSNGWVCVWTCVEKDFEVVLSEADLNWSSLSCIRQDMVDLSTVNLTRSRDVRNNVRRSNKAGITVSEALEVTDSDKAQVEQGIHDWKKKRTGLQIATQDLQPWVDLKHRRIFYARESETGKIWGFTILAKISSNCQQIEHSTVFPNAPRGVSEHLLHDVLESLHAQGVLYCSFGVSAADKLIPTHNLSSVRMAWLSKMYNSIVSATGLTNRGAFREKFDVEHQPLYVCYPKGKFGSEALGALMKSVHTK</sequence>
<dbReference type="AlphaFoldDB" id="A0A4T0FK70"/>
<evidence type="ECO:0000256" key="4">
    <source>
        <dbReference type="ARBA" id="ARBA00022989"/>
    </source>
</evidence>
<evidence type="ECO:0000256" key="5">
    <source>
        <dbReference type="ARBA" id="ARBA00023136"/>
    </source>
</evidence>
<name>A0A4T0FK70_9BASI</name>
<keyword evidence="3" id="KW-0812">Transmembrane</keyword>
<keyword evidence="2" id="KW-1003">Cell membrane</keyword>
<reference evidence="7 8" key="1">
    <citation type="submission" date="2019-03" db="EMBL/GenBank/DDBJ databases">
        <title>Sequencing 23 genomes of Wallemia ichthyophaga.</title>
        <authorList>
            <person name="Gostincar C."/>
        </authorList>
    </citation>
    <scope>NUCLEOTIDE SEQUENCE [LARGE SCALE GENOMIC DNA]</scope>
    <source>
        <strain evidence="7 8">EXF-5753</strain>
    </source>
</reference>